<dbReference type="RefSeq" id="WP_007342709.1">
    <property type="nucleotide sequence ID" value="NZ_GL878494.1"/>
</dbReference>
<keyword evidence="2" id="KW-1185">Reference proteome</keyword>
<comment type="caution">
    <text evidence="1">The sequence shown here is derived from an EMBL/GenBank/DDBJ whole genome shotgun (WGS) entry which is preliminary data.</text>
</comment>
<accession>F2BD97</accession>
<proteinExistence type="predicted"/>
<gene>
    <name evidence="1" type="ORF">HMPREF9123_1703</name>
</gene>
<evidence type="ECO:0000313" key="1">
    <source>
        <dbReference type="EMBL" id="EGF10493.1"/>
    </source>
</evidence>
<dbReference type="AlphaFoldDB" id="F2BD97"/>
<organism evidence="1 2">
    <name type="scientific">Neisseria bacilliformis ATCC BAA-1200</name>
    <dbReference type="NCBI Taxonomy" id="888742"/>
    <lineage>
        <taxon>Bacteria</taxon>
        <taxon>Pseudomonadati</taxon>
        <taxon>Pseudomonadota</taxon>
        <taxon>Betaproteobacteria</taxon>
        <taxon>Neisseriales</taxon>
        <taxon>Neisseriaceae</taxon>
        <taxon>Neisseria</taxon>
    </lineage>
</organism>
<dbReference type="Proteomes" id="UP000004105">
    <property type="component" value="Unassembled WGS sequence"/>
</dbReference>
<reference evidence="1 2" key="1">
    <citation type="submission" date="2011-02" db="EMBL/GenBank/DDBJ databases">
        <authorList>
            <person name="Muzny D."/>
            <person name="Qin X."/>
            <person name="Deng J."/>
            <person name="Jiang H."/>
            <person name="Liu Y."/>
            <person name="Qu J."/>
            <person name="Song X.-Z."/>
            <person name="Zhang L."/>
            <person name="Thornton R."/>
            <person name="Coyle M."/>
            <person name="Francisco L."/>
            <person name="Jackson L."/>
            <person name="Javaid M."/>
            <person name="Korchina V."/>
            <person name="Kovar C."/>
            <person name="Mata R."/>
            <person name="Mathew T."/>
            <person name="Ngo R."/>
            <person name="Nguyen L."/>
            <person name="Nguyen N."/>
            <person name="Okwuonu G."/>
            <person name="Ongeri F."/>
            <person name="Pham C."/>
            <person name="Simmons D."/>
            <person name="Wilczek-Boney K."/>
            <person name="Hale W."/>
            <person name="Jakkamsetti A."/>
            <person name="Pham P."/>
            <person name="Ruth R."/>
            <person name="San Lucas F."/>
            <person name="Warren J."/>
            <person name="Zhang J."/>
            <person name="Zhao Z."/>
            <person name="Zhou C."/>
            <person name="Zhu D."/>
            <person name="Lee S."/>
            <person name="Bess C."/>
            <person name="Blankenburg K."/>
            <person name="Forbes L."/>
            <person name="Fu Q."/>
            <person name="Gubbala S."/>
            <person name="Hirani K."/>
            <person name="Jayaseelan J.C."/>
            <person name="Lara F."/>
            <person name="Munidasa M."/>
            <person name="Palculict T."/>
            <person name="Patil S."/>
            <person name="Pu L.-L."/>
            <person name="Saada N."/>
            <person name="Tang L."/>
            <person name="Weissenberger G."/>
            <person name="Zhu Y."/>
            <person name="Hemphill L."/>
            <person name="Shang Y."/>
            <person name="Youmans B."/>
            <person name="Ayvaz T."/>
            <person name="Ross M."/>
            <person name="Santibanez J."/>
            <person name="Aqrawi P."/>
            <person name="Gross S."/>
            <person name="Joshi V."/>
            <person name="Fowler G."/>
            <person name="Nazareth L."/>
            <person name="Reid J."/>
            <person name="Worley K."/>
            <person name="Petrosino J."/>
            <person name="Highlander S."/>
            <person name="Gibbs R."/>
        </authorList>
    </citation>
    <scope>NUCLEOTIDE SEQUENCE [LARGE SCALE GENOMIC DNA]</scope>
    <source>
        <strain evidence="1 2">ATCC BAA-1200</strain>
    </source>
</reference>
<dbReference type="HOGENOM" id="CLU_1068870_0_0_4"/>
<name>F2BD97_9NEIS</name>
<dbReference type="EMBL" id="AFAY01000035">
    <property type="protein sequence ID" value="EGF10493.1"/>
    <property type="molecule type" value="Genomic_DNA"/>
</dbReference>
<evidence type="ECO:0000313" key="2">
    <source>
        <dbReference type="Proteomes" id="UP000004105"/>
    </source>
</evidence>
<protein>
    <submittedName>
        <fullName evidence="1">Uncharacterized protein</fullName>
    </submittedName>
</protein>
<sequence>MFFADREILTPQISETNHEAFRIHPAAMLLDILERITKSRGIRLPKPSLQYCAKRLAALPDNPGYTLPEICKAAERTKAGIADLLRFHAHTYSGQLFRIRADGLLQALESFPHTNPQSNAKGNPRRRQILFNIWQIVRTELSIEPDNRQTFDLYRAAMYREIREDEKQDITERWIADHLTERVKEKIRQQAENEKAARAELEHRRHLETLRQAATLPAARPLPEMLAAVRQMLTAIAETRPEMGNAMIYALDEIILQYKE</sequence>